<dbReference type="InterPro" id="IPR001810">
    <property type="entry name" value="F-box_dom"/>
</dbReference>
<dbReference type="InterPro" id="IPR036047">
    <property type="entry name" value="F-box-like_dom_sf"/>
</dbReference>
<dbReference type="SUPFAM" id="SSF51197">
    <property type="entry name" value="Clavaminate synthase-like"/>
    <property type="match status" value="1"/>
</dbReference>
<dbReference type="InterPro" id="IPR050910">
    <property type="entry name" value="JMJD6_ArgDemeth/LysHydrox"/>
</dbReference>
<accession>A0A3R7MKI8</accession>
<keyword evidence="3" id="KW-0560">Oxidoreductase</keyword>
<evidence type="ECO:0000256" key="3">
    <source>
        <dbReference type="ARBA" id="ARBA00023002"/>
    </source>
</evidence>
<dbReference type="RefSeq" id="XP_029225665.1">
    <property type="nucleotide sequence ID" value="XM_029374231.1"/>
</dbReference>
<dbReference type="GO" id="GO:0046872">
    <property type="term" value="F:metal ion binding"/>
    <property type="evidence" value="ECO:0007669"/>
    <property type="project" value="UniProtKB-KW"/>
</dbReference>
<evidence type="ECO:0000256" key="5">
    <source>
        <dbReference type="ARBA" id="ARBA00023242"/>
    </source>
</evidence>
<evidence type="ECO:0000256" key="4">
    <source>
        <dbReference type="ARBA" id="ARBA00023004"/>
    </source>
</evidence>
<evidence type="ECO:0000313" key="7">
    <source>
        <dbReference type="EMBL" id="RNF07470.1"/>
    </source>
</evidence>
<proteinExistence type="predicted"/>
<dbReference type="Pfam" id="PF13621">
    <property type="entry name" value="Cupin_8"/>
    <property type="match status" value="1"/>
</dbReference>
<keyword evidence="4" id="KW-0408">Iron</keyword>
<dbReference type="Gene3D" id="2.60.120.650">
    <property type="entry name" value="Cupin"/>
    <property type="match status" value="1"/>
</dbReference>
<dbReference type="GO" id="GO:0016740">
    <property type="term" value="F:transferase activity"/>
    <property type="evidence" value="ECO:0007669"/>
    <property type="project" value="UniProtKB-KW"/>
</dbReference>
<protein>
    <submittedName>
        <fullName evidence="7">Transferase, transferring glycosyl group</fullName>
    </submittedName>
</protein>
<dbReference type="GO" id="GO:0005634">
    <property type="term" value="C:nucleus"/>
    <property type="evidence" value="ECO:0007669"/>
    <property type="project" value="UniProtKB-SubCell"/>
</dbReference>
<dbReference type="OrthoDB" id="424465at2759"/>
<evidence type="ECO:0000313" key="8">
    <source>
        <dbReference type="Proteomes" id="UP000284403"/>
    </source>
</evidence>
<dbReference type="GeneID" id="40320976"/>
<keyword evidence="5" id="KW-0539">Nucleus</keyword>
<reference evidence="7 8" key="1">
    <citation type="journal article" date="2018" name="BMC Genomics">
        <title>Genomic comparison of Trypanosoma conorhini and Trypanosoma rangeli to Trypanosoma cruzi strains of high and low virulence.</title>
        <authorList>
            <person name="Bradwell K.R."/>
            <person name="Koparde V.N."/>
            <person name="Matveyev A.V."/>
            <person name="Serrano M.G."/>
            <person name="Alves J.M."/>
            <person name="Parikh H."/>
            <person name="Huang B."/>
            <person name="Lee V."/>
            <person name="Espinosa-Alvarez O."/>
            <person name="Ortiz P.A."/>
            <person name="Costa-Martins A.G."/>
            <person name="Teixeira M.M."/>
            <person name="Buck G.A."/>
        </authorList>
    </citation>
    <scope>NUCLEOTIDE SEQUENCE [LARGE SCALE GENOMIC DNA]</scope>
    <source>
        <strain evidence="7 8">025E</strain>
    </source>
</reference>
<dbReference type="FunFam" id="2.60.120.650:FF:000045">
    <property type="entry name" value="F-box protein At1g78280"/>
    <property type="match status" value="1"/>
</dbReference>
<dbReference type="GO" id="GO:0000987">
    <property type="term" value="F:cis-regulatory region sequence-specific DNA binding"/>
    <property type="evidence" value="ECO:0007669"/>
    <property type="project" value="TreeGrafter"/>
</dbReference>
<dbReference type="SUPFAM" id="SSF81383">
    <property type="entry name" value="F-box domain"/>
    <property type="match status" value="1"/>
</dbReference>
<evidence type="ECO:0000259" key="6">
    <source>
        <dbReference type="PROSITE" id="PS51184"/>
    </source>
</evidence>
<comment type="subcellular location">
    <subcellularLocation>
        <location evidence="1">Nucleus</location>
    </subcellularLocation>
</comment>
<feature type="domain" description="JmjC" evidence="6">
    <location>
        <begin position="330"/>
        <end position="492"/>
    </location>
</feature>
<dbReference type="InterPro" id="IPR041667">
    <property type="entry name" value="Cupin_8"/>
</dbReference>
<comment type="caution">
    <text evidence="7">The sequence shown here is derived from an EMBL/GenBank/DDBJ whole genome shotgun (WGS) entry which is preliminary data.</text>
</comment>
<gene>
    <name evidence="7" type="ORF">Tco025E_07365</name>
</gene>
<dbReference type="GO" id="GO:0016491">
    <property type="term" value="F:oxidoreductase activity"/>
    <property type="evidence" value="ECO:0007669"/>
    <property type="project" value="UniProtKB-KW"/>
</dbReference>
<dbReference type="InterPro" id="IPR003347">
    <property type="entry name" value="JmjC_dom"/>
</dbReference>
<dbReference type="PROSITE" id="PS51184">
    <property type="entry name" value="JMJC"/>
    <property type="match status" value="1"/>
</dbReference>
<dbReference type="SMART" id="SM00558">
    <property type="entry name" value="JmjC"/>
    <property type="match status" value="1"/>
</dbReference>
<name>A0A3R7MKI8_9TRYP</name>
<evidence type="ECO:0000256" key="2">
    <source>
        <dbReference type="ARBA" id="ARBA00022723"/>
    </source>
</evidence>
<evidence type="ECO:0000256" key="1">
    <source>
        <dbReference type="ARBA" id="ARBA00004123"/>
    </source>
</evidence>
<dbReference type="PANTHER" id="PTHR12480">
    <property type="entry name" value="ARGININE DEMETHYLASE AND LYSYL-HYDROXYLASE JMJD"/>
    <property type="match status" value="1"/>
</dbReference>
<dbReference type="AlphaFoldDB" id="A0A3R7MKI8"/>
<dbReference type="Proteomes" id="UP000284403">
    <property type="component" value="Unassembled WGS sequence"/>
</dbReference>
<keyword evidence="7" id="KW-0808">Transferase</keyword>
<dbReference type="PANTHER" id="PTHR12480:SF21">
    <property type="entry name" value="JMJC DOMAIN-CONTAINING PROTEIN 8"/>
    <property type="match status" value="1"/>
</dbReference>
<dbReference type="EMBL" id="MKKU01000565">
    <property type="protein sequence ID" value="RNF07470.1"/>
    <property type="molecule type" value="Genomic_DNA"/>
</dbReference>
<sequence length="571" mass="64746">MCLYLLWNNYRTLLLSPCLSVRIVLMAQTWFRPHPLGIYPRGNARKAEELSAPRFGTLSPLQFAAKGRMSKSVLVHRPSEEAFVELLLDLLSFLSVDDLCRLSITCTGWYCFIHASDAFKQAHSLVSANYLRFRGSWKETAVRAFLLETAEASTSAPNKRHRTEHGYSAADAVRFKHFPVAVSRPFFSDQLFQAWMCTILPCHYHLLPAVEGAARKSEVHASGTVARFRSLLKDVPRLSGLSPKEFRERFEKPNLPVILTDVATRWPFFKILQGKFANLAEKKDALFRPGVATDVPMRCEHTTMTVSDYVRYAQEQSDERPIYMFDAEFGTPMALESLYAVPEHFACDDFFKVLGEARPKYRWIIAGPRRGGSSFHVDPNYTNAWNANLTGRKRWILFPPGCIPAGVFPTADMSEVTTPVSLTEWLLNYYDASVERWRGVGYECICEPGDIMFIPCGWWHFVINLEDSVAITQNYVSESNLSSVMKFLVAMKSSISGIDEDAGEVTSDVVRSRRAHFAEEFAAAMRVAFPELMRRVESDLAKEVEQRREKRQGCVALPLLDAGEKGFAFNF</sequence>
<keyword evidence="8" id="KW-1185">Reference proteome</keyword>
<keyword evidence="2" id="KW-0479">Metal-binding</keyword>
<dbReference type="Pfam" id="PF12937">
    <property type="entry name" value="F-box-like"/>
    <property type="match status" value="1"/>
</dbReference>
<organism evidence="7 8">
    <name type="scientific">Trypanosoma conorhini</name>
    <dbReference type="NCBI Taxonomy" id="83891"/>
    <lineage>
        <taxon>Eukaryota</taxon>
        <taxon>Discoba</taxon>
        <taxon>Euglenozoa</taxon>
        <taxon>Kinetoplastea</taxon>
        <taxon>Metakinetoplastina</taxon>
        <taxon>Trypanosomatida</taxon>
        <taxon>Trypanosomatidae</taxon>
        <taxon>Trypanosoma</taxon>
    </lineage>
</organism>